<sequence length="237" mass="25554">MNATSSKQSTSTLTSIFNSLSSLHPKTSQSNTQTPAAHITPLQNLCPQDTARARSLFLTLHVLFPHELIPALDLLDRGLVTRLKLQQDDSNASPSRHAGTEIPEVQGELGVDVYYIQSSSSLASANHSRKHASSAAMFYEVRLDSWNCSCPAFSVSAFQGLNYSATYNDENYAHDKDNRLSNPGLDSMTEDDTKWRFGGVATSRAASGLFGHGVTVRTVTGEEIVGWGGGWGEFGGG</sequence>
<organism evidence="1 2">
    <name type="scientific">Exophiala sideris</name>
    <dbReference type="NCBI Taxonomy" id="1016849"/>
    <lineage>
        <taxon>Eukaryota</taxon>
        <taxon>Fungi</taxon>
        <taxon>Dikarya</taxon>
        <taxon>Ascomycota</taxon>
        <taxon>Pezizomycotina</taxon>
        <taxon>Eurotiomycetes</taxon>
        <taxon>Chaetothyriomycetidae</taxon>
        <taxon>Chaetothyriales</taxon>
        <taxon>Herpotrichiellaceae</taxon>
        <taxon>Exophiala</taxon>
    </lineage>
</organism>
<protein>
    <submittedName>
        <fullName evidence="1">Uncharacterized protein</fullName>
    </submittedName>
</protein>
<keyword evidence="2" id="KW-1185">Reference proteome</keyword>
<gene>
    <name evidence="1" type="ORF">LTR69_001614</name>
</gene>
<comment type="caution">
    <text evidence="1">The sequence shown here is derived from an EMBL/GenBank/DDBJ whole genome shotgun (WGS) entry which is preliminary data.</text>
</comment>
<reference evidence="1 2" key="1">
    <citation type="submission" date="2023-08" db="EMBL/GenBank/DDBJ databases">
        <title>Black Yeasts Isolated from many extreme environments.</title>
        <authorList>
            <person name="Coleine C."/>
            <person name="Stajich J.E."/>
            <person name="Selbmann L."/>
        </authorList>
    </citation>
    <scope>NUCLEOTIDE SEQUENCE [LARGE SCALE GENOMIC DNA]</scope>
    <source>
        <strain evidence="1 2">CCFEE 6328</strain>
    </source>
</reference>
<dbReference type="Proteomes" id="UP001345691">
    <property type="component" value="Unassembled WGS sequence"/>
</dbReference>
<name>A0ABR0JNR9_9EURO</name>
<dbReference type="EMBL" id="JAVRRF010000002">
    <property type="protein sequence ID" value="KAK5067625.1"/>
    <property type="molecule type" value="Genomic_DNA"/>
</dbReference>
<proteinExistence type="predicted"/>
<evidence type="ECO:0000313" key="2">
    <source>
        <dbReference type="Proteomes" id="UP001345691"/>
    </source>
</evidence>
<accession>A0ABR0JNR9</accession>
<evidence type="ECO:0000313" key="1">
    <source>
        <dbReference type="EMBL" id="KAK5067625.1"/>
    </source>
</evidence>